<dbReference type="PANTHER" id="PTHR23130">
    <property type="entry name" value="CYTOCHROME B561 AND DOMON DOMAIN-CONTAINING PROTEIN"/>
    <property type="match status" value="1"/>
</dbReference>
<keyword evidence="17" id="KW-1185">Reference proteome</keyword>
<keyword evidence="7 12" id="KW-1133">Transmembrane helix</keyword>
<evidence type="ECO:0000256" key="1">
    <source>
        <dbReference type="ARBA" id="ARBA00004141"/>
    </source>
</evidence>
<dbReference type="GO" id="GO:0046872">
    <property type="term" value="F:metal ion binding"/>
    <property type="evidence" value="ECO:0007669"/>
    <property type="project" value="UniProtKB-KW"/>
</dbReference>
<dbReference type="PANTHER" id="PTHR23130:SF167">
    <property type="entry name" value="CYTOCHROME B561 AND DOMON DOMAIN-CONTAINING PROTEIN"/>
    <property type="match status" value="1"/>
</dbReference>
<evidence type="ECO:0000256" key="5">
    <source>
        <dbReference type="ARBA" id="ARBA00022729"/>
    </source>
</evidence>
<feature type="domain" description="DOMON" evidence="14">
    <location>
        <begin position="48"/>
        <end position="161"/>
    </location>
</feature>
<evidence type="ECO:0000256" key="3">
    <source>
        <dbReference type="ARBA" id="ARBA00022692"/>
    </source>
</evidence>
<dbReference type="EMBL" id="CM016560">
    <property type="protein sequence ID" value="TKV97683.1"/>
    <property type="molecule type" value="Genomic_DNA"/>
</dbReference>
<dbReference type="Gramene" id="TKV97683">
    <property type="protein sequence ID" value="TKV97683"/>
    <property type="gene ID" value="SEVIR_9G510800v2"/>
</dbReference>
<dbReference type="PROSITE" id="PS50939">
    <property type="entry name" value="CYTOCHROME_B561"/>
    <property type="match status" value="1"/>
</dbReference>
<evidence type="ECO:0000313" key="16">
    <source>
        <dbReference type="EMBL" id="TKV97683.1"/>
    </source>
</evidence>
<dbReference type="InterPro" id="IPR045265">
    <property type="entry name" value="AIR12_DOMON"/>
</dbReference>
<evidence type="ECO:0000256" key="11">
    <source>
        <dbReference type="PIRSR" id="PIRSR037471-1"/>
    </source>
</evidence>
<dbReference type="OMA" id="AWGINTR"/>
<dbReference type="Gene3D" id="1.20.120.1770">
    <property type="match status" value="1"/>
</dbReference>
<dbReference type="Proteomes" id="UP000298652">
    <property type="component" value="Chromosome 9"/>
</dbReference>
<proteinExistence type="predicted"/>
<evidence type="ECO:0000256" key="8">
    <source>
        <dbReference type="ARBA" id="ARBA00023136"/>
    </source>
</evidence>
<feature type="transmembrane region" description="Helical" evidence="12">
    <location>
        <begin position="306"/>
        <end position="326"/>
    </location>
</feature>
<comment type="subcellular location">
    <subcellularLocation>
        <location evidence="1">Membrane</location>
        <topology evidence="1">Multi-pass membrane protein</topology>
    </subcellularLocation>
</comment>
<sequence length="386" mass="40984">MARPGHTAWLLVGAAMLLLASAATAQDCLSARFSNGRTFGRCNSMPTLGASLHWTYHPENGTADIAFRAQSGADGWVGWGINPNSRGMVGSSVFVATQSSGSPSVLMTNLDSTSPSLQPATLKFNVPVAPTVEYSGGAYTIFATIALPGNATQQNTVWQAGSLSSGQIAPHPTAPANLASATRLDFLSGSSTGASNSRLRRRNIHGILNAVAWGILIPTGAIIARYLRVFESADPAWFYLHIACQCSGYILGVAGWGLGLKLGSESVGVTYHPHRNIGIAIFCLATLQVFALLLRPDKKNKYRLYWNIYHHSVGYSVIILGAINIFKGLDILKPASGYKTAYIAVLATLGGIALCLEAITWPIAIRKRKRDANKATNGNAGWQQGA</sequence>
<dbReference type="Pfam" id="PF04526">
    <property type="entry name" value="DUF568"/>
    <property type="match status" value="1"/>
</dbReference>
<dbReference type="Pfam" id="PF03188">
    <property type="entry name" value="Cytochrom_B561"/>
    <property type="match status" value="1"/>
</dbReference>
<dbReference type="InterPro" id="IPR017214">
    <property type="entry name" value="UCP037471"/>
</dbReference>
<keyword evidence="4 11" id="KW-0479">Metal-binding</keyword>
<feature type="domain" description="Cytochrome b561" evidence="15">
    <location>
        <begin position="167"/>
        <end position="365"/>
    </location>
</feature>
<protein>
    <recommendedName>
        <fullName evidence="10">Cytochrome b561 and DOMON domain-containing protein</fullName>
    </recommendedName>
</protein>
<keyword evidence="11" id="KW-0408">Iron</keyword>
<dbReference type="AlphaFoldDB" id="A0A4U6TA18"/>
<feature type="binding site" description="axial binding residue" evidence="11">
    <location>
        <position position="241"/>
    </location>
    <ligand>
        <name>heme b</name>
        <dbReference type="ChEBI" id="CHEBI:60344"/>
        <label>1</label>
    </ligand>
    <ligandPart>
        <name>Fe</name>
        <dbReference type="ChEBI" id="CHEBI:18248"/>
    </ligandPart>
</feature>
<dbReference type="InterPro" id="IPR006593">
    <property type="entry name" value="Cyt_b561/ferric_Rdtase_TM"/>
</dbReference>
<evidence type="ECO:0000256" key="6">
    <source>
        <dbReference type="ARBA" id="ARBA00022982"/>
    </source>
</evidence>
<evidence type="ECO:0000256" key="13">
    <source>
        <dbReference type="SAM" id="SignalP"/>
    </source>
</evidence>
<evidence type="ECO:0000259" key="14">
    <source>
        <dbReference type="PROSITE" id="PS50836"/>
    </source>
</evidence>
<dbReference type="PROSITE" id="PS50836">
    <property type="entry name" value="DOMON"/>
    <property type="match status" value="1"/>
</dbReference>
<feature type="transmembrane region" description="Helical" evidence="12">
    <location>
        <begin position="277"/>
        <end position="294"/>
    </location>
</feature>
<feature type="binding site" description="axial binding residue" evidence="11">
    <location>
        <position position="310"/>
    </location>
    <ligand>
        <name>heme b</name>
        <dbReference type="ChEBI" id="CHEBI:60344"/>
        <label>1</label>
    </ligand>
    <ligandPart>
        <name>Fe</name>
        <dbReference type="ChEBI" id="CHEBI:18248"/>
    </ligandPart>
</feature>
<evidence type="ECO:0000256" key="2">
    <source>
        <dbReference type="ARBA" id="ARBA00022448"/>
    </source>
</evidence>
<dbReference type="PIRSF" id="PIRSF037471">
    <property type="entry name" value="UCP037471"/>
    <property type="match status" value="1"/>
</dbReference>
<comment type="cofactor">
    <cofactor evidence="10">
        <name>heme b</name>
        <dbReference type="ChEBI" id="CHEBI:60344"/>
    </cofactor>
    <text evidence="10">Binds 2 heme b groups non-covalently.</text>
</comment>
<keyword evidence="3 12" id="KW-0812">Transmembrane</keyword>
<evidence type="ECO:0000256" key="9">
    <source>
        <dbReference type="ARBA" id="ARBA00053871"/>
    </source>
</evidence>
<dbReference type="CDD" id="cd08760">
    <property type="entry name" value="Cyt_b561_FRRS1_like"/>
    <property type="match status" value="1"/>
</dbReference>
<feature type="binding site" description="axial binding residue" evidence="11">
    <location>
        <position position="274"/>
    </location>
    <ligand>
        <name>heme b</name>
        <dbReference type="ChEBI" id="CHEBI:60344"/>
        <label>1</label>
    </ligand>
    <ligandPart>
        <name>Fe</name>
        <dbReference type="ChEBI" id="CHEBI:18248"/>
    </ligandPart>
</feature>
<keyword evidence="6 10" id="KW-0249">Electron transport</keyword>
<name>A0A4U6TA18_SETVI</name>
<dbReference type="CDD" id="cd09629">
    <property type="entry name" value="DOMON_CIL1_like"/>
    <property type="match status" value="1"/>
</dbReference>
<dbReference type="InterPro" id="IPR005018">
    <property type="entry name" value="DOMON_domain"/>
</dbReference>
<evidence type="ECO:0000313" key="17">
    <source>
        <dbReference type="Proteomes" id="UP000298652"/>
    </source>
</evidence>
<comment type="function">
    <text evidence="9">May act as a catecholamine-responsive trans-membrane electron transporter.</text>
</comment>
<feature type="binding site" description="axial binding residue" evidence="11">
    <location>
        <position position="205"/>
    </location>
    <ligand>
        <name>heme b</name>
        <dbReference type="ChEBI" id="CHEBI:60344"/>
        <label>1</label>
    </ligand>
    <ligandPart>
        <name>Fe</name>
        <dbReference type="ChEBI" id="CHEBI:18248"/>
    </ligandPart>
</feature>
<evidence type="ECO:0000259" key="15">
    <source>
        <dbReference type="PROSITE" id="PS50939"/>
    </source>
</evidence>
<evidence type="ECO:0000256" key="12">
    <source>
        <dbReference type="SAM" id="Phobius"/>
    </source>
</evidence>
<feature type="chain" id="PRO_5020964869" description="Cytochrome b561 and DOMON domain-containing protein" evidence="13">
    <location>
        <begin position="26"/>
        <end position="386"/>
    </location>
</feature>
<organism evidence="16 17">
    <name type="scientific">Setaria viridis</name>
    <name type="common">Green bristlegrass</name>
    <name type="synonym">Setaria italica subsp. viridis</name>
    <dbReference type="NCBI Taxonomy" id="4556"/>
    <lineage>
        <taxon>Eukaryota</taxon>
        <taxon>Viridiplantae</taxon>
        <taxon>Streptophyta</taxon>
        <taxon>Embryophyta</taxon>
        <taxon>Tracheophyta</taxon>
        <taxon>Spermatophyta</taxon>
        <taxon>Magnoliopsida</taxon>
        <taxon>Liliopsida</taxon>
        <taxon>Poales</taxon>
        <taxon>Poaceae</taxon>
        <taxon>PACMAD clade</taxon>
        <taxon>Panicoideae</taxon>
        <taxon>Panicodae</taxon>
        <taxon>Paniceae</taxon>
        <taxon>Cenchrinae</taxon>
        <taxon>Setaria</taxon>
    </lineage>
</organism>
<feature type="transmembrane region" description="Helical" evidence="12">
    <location>
        <begin position="236"/>
        <end position="257"/>
    </location>
</feature>
<dbReference type="FunFam" id="1.20.120.1770:FF:000007">
    <property type="entry name" value="Cytochrome b561 and DOMON domain-containing protein"/>
    <property type="match status" value="1"/>
</dbReference>
<keyword evidence="5 13" id="KW-0732">Signal</keyword>
<feature type="transmembrane region" description="Helical" evidence="12">
    <location>
        <begin position="341"/>
        <end position="364"/>
    </location>
</feature>
<accession>A0A4U6TA18</accession>
<keyword evidence="2 10" id="KW-0813">Transport</keyword>
<evidence type="ECO:0000256" key="10">
    <source>
        <dbReference type="PIRNR" id="PIRNR037471"/>
    </source>
</evidence>
<feature type="transmembrane region" description="Helical" evidence="12">
    <location>
        <begin position="204"/>
        <end position="224"/>
    </location>
</feature>
<reference evidence="16" key="1">
    <citation type="submission" date="2019-03" db="EMBL/GenBank/DDBJ databases">
        <title>WGS assembly of Setaria viridis.</title>
        <authorList>
            <person name="Huang P."/>
            <person name="Jenkins J."/>
            <person name="Grimwood J."/>
            <person name="Barry K."/>
            <person name="Healey A."/>
            <person name="Mamidi S."/>
            <person name="Sreedasyam A."/>
            <person name="Shu S."/>
            <person name="Feldman M."/>
            <person name="Wu J."/>
            <person name="Yu Y."/>
            <person name="Chen C."/>
            <person name="Johnson J."/>
            <person name="Rokhsar D."/>
            <person name="Baxter I."/>
            <person name="Schmutz J."/>
            <person name="Brutnell T."/>
            <person name="Kellogg E."/>
        </authorList>
    </citation>
    <scope>NUCLEOTIDE SEQUENCE [LARGE SCALE GENOMIC DNA]</scope>
</reference>
<evidence type="ECO:0000256" key="7">
    <source>
        <dbReference type="ARBA" id="ARBA00022989"/>
    </source>
</evidence>
<evidence type="ECO:0000256" key="4">
    <source>
        <dbReference type="ARBA" id="ARBA00022723"/>
    </source>
</evidence>
<feature type="signal peptide" evidence="13">
    <location>
        <begin position="1"/>
        <end position="25"/>
    </location>
</feature>
<gene>
    <name evidence="16" type="ORF">SEVIR_9G510800v2</name>
</gene>
<dbReference type="GO" id="GO:0016020">
    <property type="term" value="C:membrane"/>
    <property type="evidence" value="ECO:0007669"/>
    <property type="project" value="UniProtKB-SubCell"/>
</dbReference>
<keyword evidence="8 10" id="KW-0472">Membrane</keyword>
<dbReference type="SMART" id="SM00665">
    <property type="entry name" value="B561"/>
    <property type="match status" value="1"/>
</dbReference>